<feature type="domain" description="Type VI secretion system component TssM1 helical" evidence="5">
    <location>
        <begin position="1037"/>
        <end position="1105"/>
    </location>
</feature>
<evidence type="ECO:0000313" key="7">
    <source>
        <dbReference type="Proteomes" id="UP000028640"/>
    </source>
</evidence>
<organism evidence="6 7">
    <name type="scientific">Ewingella americana (strain ATCC 33852 / DSM 4580 / CCUG 14506 / JCM 5911 / LMG 7869 / NCTC 12157 / CDC 1468-78)</name>
    <dbReference type="NCBI Taxonomy" id="910964"/>
    <lineage>
        <taxon>Bacteria</taxon>
        <taxon>Pseudomonadati</taxon>
        <taxon>Pseudomonadota</taxon>
        <taxon>Gammaproteobacteria</taxon>
        <taxon>Enterobacterales</taxon>
        <taxon>Yersiniaceae</taxon>
        <taxon>Ewingella</taxon>
    </lineage>
</organism>
<name>A0A085GIL0_EWIA3</name>
<evidence type="ECO:0000259" key="4">
    <source>
        <dbReference type="Pfam" id="PF14331"/>
    </source>
</evidence>
<feature type="domain" description="IcmF-related" evidence="3">
    <location>
        <begin position="571"/>
        <end position="882"/>
    </location>
</feature>
<comment type="caution">
    <text evidence="6">The sequence shown here is derived from an EMBL/GenBank/DDBJ whole genome shotgun (WGS) entry which is preliminary data.</text>
</comment>
<evidence type="ECO:0000259" key="2">
    <source>
        <dbReference type="Pfam" id="PF06744"/>
    </source>
</evidence>
<dbReference type="NCBIfam" id="TIGR03348">
    <property type="entry name" value="VI_IcmF"/>
    <property type="match status" value="1"/>
</dbReference>
<keyword evidence="1" id="KW-0472">Membrane</keyword>
<evidence type="ECO:0000259" key="5">
    <source>
        <dbReference type="Pfam" id="PF21070"/>
    </source>
</evidence>
<dbReference type="InterPro" id="IPR009612">
    <property type="entry name" value="IcmF-rel"/>
</dbReference>
<feature type="transmembrane region" description="Helical" evidence="1">
    <location>
        <begin position="56"/>
        <end position="77"/>
    </location>
</feature>
<feature type="transmembrane region" description="Helical" evidence="1">
    <location>
        <begin position="32"/>
        <end position="51"/>
    </location>
</feature>
<dbReference type="eggNOG" id="COG3523">
    <property type="taxonomic scope" value="Bacteria"/>
</dbReference>
<feature type="domain" description="Type VI secretion system component TssM1 N-terminal" evidence="4">
    <location>
        <begin position="238"/>
        <end position="518"/>
    </location>
</feature>
<keyword evidence="1" id="KW-0812">Transmembrane</keyword>
<dbReference type="InterPro" id="IPR017731">
    <property type="entry name" value="TssM1-like"/>
</dbReference>
<dbReference type="AlphaFoldDB" id="A0A085GIL0"/>
<reference evidence="6 7" key="1">
    <citation type="submission" date="2014-05" db="EMBL/GenBank/DDBJ databases">
        <title>ATOL: Assembling a taxonomically balanced genome-scale reconstruction of the evolutionary history of the Enterobacteriaceae.</title>
        <authorList>
            <person name="Plunkett G.III."/>
            <person name="Neeno-Eckwall E.C."/>
            <person name="Glasner J.D."/>
            <person name="Perna N.T."/>
        </authorList>
    </citation>
    <scope>NUCLEOTIDE SEQUENCE [LARGE SCALE GENOMIC DNA]</scope>
    <source>
        <strain evidence="6 7">ATCC 33852</strain>
    </source>
</reference>
<sequence length="1258" mass="142157">MWLICSFLLLGAAIWYLGPFFGFGEVRPLEGFEPRIVFLFLTLIIFLAIWFGVPGFIILAMIACASVWVFTPFILIGEKYPLASAQHRLIAIAIIAFITLLYGVVYLVRALAINPALLDNFLFTRKAKPVEDVDLSEINATIRDGMKYVRRIYSGLPVWKRFFISSRWRSELPWFMVLGTRHSGKTSLLLSSGQDFPLPEQLNRVGKDNSPTQHCECLFSNDALFLDTAGKYLDKPKESQLEWNGILKALKKYRPVNAVNGVIVAISVTELLGKSQAELLNLAATLRSRLDDVRSTLGVRFPVYVMINKLDQLSGFDEYFRNLTAEDREQVWGVTFPYSEEKVSVDMALEQRIRHELGLLENRIRNNIPVRMQEEYSAADRKGMYALPQDFRMLSQRVTEVLQNIFFASRFDETKFHTTLRGIYFVSSCQPANIELLNNNTLIQKWRNVTSYKNPTSPASVTKRSSKEGPLVGAMAYGKQFFLKQLFRDVITKDGDLVSYNLKVQSKYRFQNLLGHAACIGAAVWLVWAFLVSFQNNDGYLQVIKTKLGTLENTASSYAKTADENVLPTLLSATQLLPEYGPLDVNSPDLEWRYGLYTGSAVAHGAGNLYDFFLQRYLFPIIEREAKTSLSNAVYAADSKAIYESLKLYLMLTGEGKFDQHYVVEEVTKNWQESGKIDPYEEKGIFIKHLNMLFTEEKWQEYGHAPDAALIKQARGILAEKTTTARLWERVQADLQDQAPANITLRKIVGENATQIFTLSDNELLLKGIPGLYTYAGYHQVIKKKLTPLLFELQLEDRWVMGRSSTPAADPLTLQLDVLSVYLNEYTLYWKRVLSSVRLIPVDANSGENSQGLSVDIILLRTLVSESSPLLNLARYAVKQTTLVDKQKEKPLLDDLNLRSNTYLINQAQKVQERYAFRENRRIQELVDNRFDGLRNFVNGDSRDSGSGNNISMLQGSPMTQMMGALNDQYTRLVVLNSAFDNGDIPPVSNDGMRILAASQTWPDPFKNIIAPLLKGSSSKLENKVIAQTSKAIEMSVGDVCRNNFQGRYPFADSDRMASLSDVERFFGTGGTVDNYFKKNLESKVNTESSPWRYKGSESGEGLRFFEKVAAIREALFDSNDGRKVALEFSASVRYLPPSITQLIMNFDGDAMRYSHGPVTPSFFKWPGTRQGTLVSLTAQRQQASALPNIILRGPWALLKWAESADNVKQENNGKQILTYYMGNDRVEIEVSGLMHGNKNISDLLRDFQCPSAGSMRI</sequence>
<proteinExistence type="predicted"/>
<dbReference type="InterPro" id="IPR027417">
    <property type="entry name" value="P-loop_NTPase"/>
</dbReference>
<dbReference type="Pfam" id="PF06761">
    <property type="entry name" value="IcmF-related"/>
    <property type="match status" value="1"/>
</dbReference>
<dbReference type="PANTHER" id="PTHR36153">
    <property type="entry name" value="INNER MEMBRANE PROTEIN-RELATED"/>
    <property type="match status" value="1"/>
</dbReference>
<dbReference type="SUPFAM" id="SSF52540">
    <property type="entry name" value="P-loop containing nucleoside triphosphate hydrolases"/>
    <property type="match status" value="1"/>
</dbReference>
<dbReference type="InterPro" id="IPR048677">
    <property type="entry name" value="TssM1_hel"/>
</dbReference>
<evidence type="ECO:0000313" key="6">
    <source>
        <dbReference type="EMBL" id="KFC83555.1"/>
    </source>
</evidence>
<dbReference type="Pfam" id="PF21070">
    <property type="entry name" value="IcmF_helical"/>
    <property type="match status" value="1"/>
</dbReference>
<dbReference type="Proteomes" id="UP000028640">
    <property type="component" value="Unassembled WGS sequence"/>
</dbReference>
<evidence type="ECO:0000259" key="3">
    <source>
        <dbReference type="Pfam" id="PF06761"/>
    </source>
</evidence>
<dbReference type="InterPro" id="IPR025743">
    <property type="entry name" value="TssM1_N"/>
</dbReference>
<feature type="domain" description="Type VI secretion system IcmF C-terminal" evidence="2">
    <location>
        <begin position="1132"/>
        <end position="1232"/>
    </location>
</feature>
<dbReference type="InterPro" id="IPR010623">
    <property type="entry name" value="IcmF_C"/>
</dbReference>
<accession>A0A085GIL0</accession>
<feature type="transmembrane region" description="Helical" evidence="1">
    <location>
        <begin position="89"/>
        <end position="108"/>
    </location>
</feature>
<gene>
    <name evidence="6" type="ORF">GEAM_1183</name>
</gene>
<dbReference type="PANTHER" id="PTHR36153:SF1">
    <property type="entry name" value="TYPE VI SECRETION SYSTEM COMPONENT TSSM1"/>
    <property type="match status" value="1"/>
</dbReference>
<keyword evidence="7" id="KW-1185">Reference proteome</keyword>
<dbReference type="Pfam" id="PF06744">
    <property type="entry name" value="IcmF_C"/>
    <property type="match status" value="1"/>
</dbReference>
<protein>
    <submittedName>
        <fullName evidence="6">IcmF family protein</fullName>
    </submittedName>
</protein>
<dbReference type="InterPro" id="IPR053156">
    <property type="entry name" value="T6SS_TssM-like"/>
</dbReference>
<dbReference type="EMBL" id="JMPJ01000037">
    <property type="protein sequence ID" value="KFC83555.1"/>
    <property type="molecule type" value="Genomic_DNA"/>
</dbReference>
<evidence type="ECO:0000256" key="1">
    <source>
        <dbReference type="SAM" id="Phobius"/>
    </source>
</evidence>
<keyword evidence="1" id="KW-1133">Transmembrane helix</keyword>
<dbReference type="Pfam" id="PF14331">
    <property type="entry name" value="IcmF-related_N"/>
    <property type="match status" value="1"/>
</dbReference>
<dbReference type="STRING" id="910964.GEAM_1183"/>